<evidence type="ECO:0000256" key="6">
    <source>
        <dbReference type="ARBA" id="ARBA00022898"/>
    </source>
</evidence>
<name>A0AAD8N5F9_9APIA</name>
<keyword evidence="6" id="KW-0663">Pyridoxal phosphate</keyword>
<comment type="caution">
    <text evidence="10">The sequence shown here is derived from an EMBL/GenBank/DDBJ whole genome shotgun (WGS) entry which is preliminary data.</text>
</comment>
<dbReference type="AlphaFoldDB" id="A0AAD8N5F9"/>
<accession>A0AAD8N5F9</accession>
<dbReference type="GO" id="GO:0004069">
    <property type="term" value="F:L-aspartate:2-oxoglutarate aminotransferase activity"/>
    <property type="evidence" value="ECO:0007669"/>
    <property type="project" value="UniProtKB-EC"/>
</dbReference>
<dbReference type="InterPro" id="IPR015424">
    <property type="entry name" value="PyrdxlP-dep_Trfase"/>
</dbReference>
<evidence type="ECO:0000313" key="10">
    <source>
        <dbReference type="EMBL" id="KAK1397414.1"/>
    </source>
</evidence>
<comment type="similarity">
    <text evidence="2">Belongs to the class-I pyridoxal-phosphate-dependent aminotransferase family.</text>
</comment>
<evidence type="ECO:0000256" key="1">
    <source>
        <dbReference type="ARBA" id="ARBA00001933"/>
    </source>
</evidence>
<dbReference type="SUPFAM" id="SSF53383">
    <property type="entry name" value="PLP-dependent transferases"/>
    <property type="match status" value="1"/>
</dbReference>
<evidence type="ECO:0000256" key="5">
    <source>
        <dbReference type="ARBA" id="ARBA00022679"/>
    </source>
</evidence>
<keyword evidence="11" id="KW-1185">Reference proteome</keyword>
<dbReference type="InterPro" id="IPR015421">
    <property type="entry name" value="PyrdxlP-dep_Trfase_major"/>
</dbReference>
<dbReference type="EC" id="2.6.1.1" evidence="8"/>
<dbReference type="InterPro" id="IPR004838">
    <property type="entry name" value="NHTrfase_class1_PyrdxlP-BS"/>
</dbReference>
<dbReference type="PANTHER" id="PTHR11879:SF22">
    <property type="entry name" value="ASPARTATE AMINOTRANSFERASE, MITOCHONDRIAL"/>
    <property type="match status" value="1"/>
</dbReference>
<evidence type="ECO:0000313" key="11">
    <source>
        <dbReference type="Proteomes" id="UP001237642"/>
    </source>
</evidence>
<comment type="cofactor">
    <cofactor evidence="1">
        <name>pyridoxal 5'-phosphate</name>
        <dbReference type="ChEBI" id="CHEBI:597326"/>
    </cofactor>
</comment>
<dbReference type="GO" id="GO:0030170">
    <property type="term" value="F:pyridoxal phosphate binding"/>
    <property type="evidence" value="ECO:0007669"/>
    <property type="project" value="InterPro"/>
</dbReference>
<dbReference type="SUPFAM" id="SSF51735">
    <property type="entry name" value="NAD(P)-binding Rossmann-fold domains"/>
    <property type="match status" value="1"/>
</dbReference>
<evidence type="ECO:0000256" key="4">
    <source>
        <dbReference type="ARBA" id="ARBA00022576"/>
    </source>
</evidence>
<dbReference type="Pfam" id="PF00155">
    <property type="entry name" value="Aminotran_1_2"/>
    <property type="match status" value="1"/>
</dbReference>
<dbReference type="InterPro" id="IPR004839">
    <property type="entry name" value="Aminotransferase_I/II_large"/>
</dbReference>
<dbReference type="Gene3D" id="3.40.640.10">
    <property type="entry name" value="Type I PLP-dependent aspartate aminotransferase-like (Major domain)"/>
    <property type="match status" value="1"/>
</dbReference>
<sequence>MLEDLGSAPSGAIVLLHACAHNPTSVDPTIEQWEQIRQLMRSKSLLPFFDSAYQSVRIFVADGGECLTAHSYAKNMGLYGERVGALSIVCKTTDAASKVESQLKLVIRPMYSSPPLHRASIVAAILKDNDLYNEWTLELKAMADRIISMRQELFDALQEKGTPGDWSHIVKQIGMFTFTRLNSEQVTFMTNEYHIYMTSNGGLPNMVISKIYHVCTGCIAYNLGTGRGTSVLEMAATFEKACGKKIPVKLCAKRPGDATAVYASTEKTERELGWKAKYGVDEMCHNQWKCLIVPLI</sequence>
<evidence type="ECO:0000259" key="9">
    <source>
        <dbReference type="Pfam" id="PF00155"/>
    </source>
</evidence>
<dbReference type="GO" id="GO:0005739">
    <property type="term" value="C:mitochondrion"/>
    <property type="evidence" value="ECO:0007669"/>
    <property type="project" value="TreeGrafter"/>
</dbReference>
<evidence type="ECO:0000256" key="8">
    <source>
        <dbReference type="RuleBase" id="RU000480"/>
    </source>
</evidence>
<keyword evidence="5 8" id="KW-0808">Transferase</keyword>
<evidence type="ECO:0000256" key="3">
    <source>
        <dbReference type="ARBA" id="ARBA00011738"/>
    </source>
</evidence>
<evidence type="ECO:0000256" key="2">
    <source>
        <dbReference type="ARBA" id="ARBA00007441"/>
    </source>
</evidence>
<evidence type="ECO:0000256" key="7">
    <source>
        <dbReference type="ARBA" id="ARBA00049185"/>
    </source>
</evidence>
<comment type="catalytic activity">
    <reaction evidence="7 8">
        <text>L-aspartate + 2-oxoglutarate = oxaloacetate + L-glutamate</text>
        <dbReference type="Rhea" id="RHEA:21824"/>
        <dbReference type="ChEBI" id="CHEBI:16452"/>
        <dbReference type="ChEBI" id="CHEBI:16810"/>
        <dbReference type="ChEBI" id="CHEBI:29985"/>
        <dbReference type="ChEBI" id="CHEBI:29991"/>
        <dbReference type="EC" id="2.6.1.1"/>
    </reaction>
</comment>
<dbReference type="EMBL" id="JAUIZM010000002">
    <property type="protein sequence ID" value="KAK1397414.1"/>
    <property type="molecule type" value="Genomic_DNA"/>
</dbReference>
<dbReference type="Gene3D" id="3.90.1150.10">
    <property type="entry name" value="Aspartate Aminotransferase, domain 1"/>
    <property type="match status" value="1"/>
</dbReference>
<dbReference type="InterPro" id="IPR015422">
    <property type="entry name" value="PyrdxlP-dep_Trfase_small"/>
</dbReference>
<comment type="miscellaneous">
    <text evidence="8">In eukaryotes there are cytoplasmic, mitochondrial and chloroplastic isozymes.</text>
</comment>
<dbReference type="CDD" id="cd00609">
    <property type="entry name" value="AAT_like"/>
    <property type="match status" value="1"/>
</dbReference>
<reference evidence="10" key="2">
    <citation type="submission" date="2023-05" db="EMBL/GenBank/DDBJ databases">
        <authorList>
            <person name="Schelkunov M.I."/>
        </authorList>
    </citation>
    <scope>NUCLEOTIDE SEQUENCE</scope>
    <source>
        <strain evidence="10">Hsosn_3</strain>
        <tissue evidence="10">Leaf</tissue>
    </source>
</reference>
<dbReference type="PRINTS" id="PR00799">
    <property type="entry name" value="TRANSAMINASE"/>
</dbReference>
<gene>
    <name evidence="10" type="ORF">POM88_007277</name>
</gene>
<dbReference type="InterPro" id="IPR000796">
    <property type="entry name" value="Asp_trans"/>
</dbReference>
<dbReference type="InterPro" id="IPR036291">
    <property type="entry name" value="NAD(P)-bd_dom_sf"/>
</dbReference>
<feature type="domain" description="Aminotransferase class I/classII large" evidence="9">
    <location>
        <begin position="2"/>
        <end position="200"/>
    </location>
</feature>
<proteinExistence type="inferred from homology"/>
<dbReference type="PANTHER" id="PTHR11879">
    <property type="entry name" value="ASPARTATE AMINOTRANSFERASE"/>
    <property type="match status" value="1"/>
</dbReference>
<comment type="subunit">
    <text evidence="3 8">Homodimer.</text>
</comment>
<reference evidence="10" key="1">
    <citation type="submission" date="2023-02" db="EMBL/GenBank/DDBJ databases">
        <title>Genome of toxic invasive species Heracleum sosnowskyi carries increased number of genes despite the absence of recent whole-genome duplications.</title>
        <authorList>
            <person name="Schelkunov M."/>
            <person name="Shtratnikova V."/>
            <person name="Makarenko M."/>
            <person name="Klepikova A."/>
            <person name="Omelchenko D."/>
            <person name="Novikova G."/>
            <person name="Obukhova E."/>
            <person name="Bogdanov V."/>
            <person name="Penin A."/>
            <person name="Logacheva M."/>
        </authorList>
    </citation>
    <scope>NUCLEOTIDE SEQUENCE</scope>
    <source>
        <strain evidence="10">Hsosn_3</strain>
        <tissue evidence="10">Leaf</tissue>
    </source>
</reference>
<dbReference type="Proteomes" id="UP001237642">
    <property type="component" value="Unassembled WGS sequence"/>
</dbReference>
<protein>
    <recommendedName>
        <fullName evidence="8">Aspartate aminotransferase</fullName>
        <ecNumber evidence="8">2.6.1.1</ecNumber>
    </recommendedName>
</protein>
<dbReference type="PROSITE" id="PS00105">
    <property type="entry name" value="AA_TRANSFER_CLASS_1"/>
    <property type="match status" value="1"/>
</dbReference>
<keyword evidence="4 8" id="KW-0032">Aminotransferase</keyword>
<dbReference type="GO" id="GO:0006520">
    <property type="term" value="P:amino acid metabolic process"/>
    <property type="evidence" value="ECO:0007669"/>
    <property type="project" value="InterPro"/>
</dbReference>
<dbReference type="Gene3D" id="3.90.25.10">
    <property type="entry name" value="UDP-galactose 4-epimerase, domain 1"/>
    <property type="match status" value="1"/>
</dbReference>
<organism evidence="10 11">
    <name type="scientific">Heracleum sosnowskyi</name>
    <dbReference type="NCBI Taxonomy" id="360622"/>
    <lineage>
        <taxon>Eukaryota</taxon>
        <taxon>Viridiplantae</taxon>
        <taxon>Streptophyta</taxon>
        <taxon>Embryophyta</taxon>
        <taxon>Tracheophyta</taxon>
        <taxon>Spermatophyta</taxon>
        <taxon>Magnoliopsida</taxon>
        <taxon>eudicotyledons</taxon>
        <taxon>Gunneridae</taxon>
        <taxon>Pentapetalae</taxon>
        <taxon>asterids</taxon>
        <taxon>campanulids</taxon>
        <taxon>Apiales</taxon>
        <taxon>Apiaceae</taxon>
        <taxon>Apioideae</taxon>
        <taxon>apioid superclade</taxon>
        <taxon>Tordylieae</taxon>
        <taxon>Tordyliinae</taxon>
        <taxon>Heracleum</taxon>
    </lineage>
</organism>